<evidence type="ECO:0000313" key="1">
    <source>
        <dbReference type="EMBL" id="MET2832232.1"/>
    </source>
</evidence>
<keyword evidence="2" id="KW-1185">Reference proteome</keyword>
<dbReference type="EMBL" id="JBEWSZ010000008">
    <property type="protein sequence ID" value="MET2832232.1"/>
    <property type="molecule type" value="Genomic_DNA"/>
</dbReference>
<dbReference type="Proteomes" id="UP001548832">
    <property type="component" value="Unassembled WGS sequence"/>
</dbReference>
<organism evidence="1 2">
    <name type="scientific">Mesorhizobium shangrilense</name>
    <dbReference type="NCBI Taxonomy" id="460060"/>
    <lineage>
        <taxon>Bacteria</taxon>
        <taxon>Pseudomonadati</taxon>
        <taxon>Pseudomonadota</taxon>
        <taxon>Alphaproteobacteria</taxon>
        <taxon>Hyphomicrobiales</taxon>
        <taxon>Phyllobacteriaceae</taxon>
        <taxon>Mesorhizobium</taxon>
    </lineage>
</organism>
<reference evidence="1 2" key="1">
    <citation type="submission" date="2024-06" db="EMBL/GenBank/DDBJ databases">
        <authorList>
            <person name="Kim D.-U."/>
        </authorList>
    </citation>
    <scope>NUCLEOTIDE SEQUENCE [LARGE SCALE GENOMIC DNA]</scope>
    <source>
        <strain evidence="1 2">KACC15460</strain>
    </source>
</reference>
<proteinExistence type="predicted"/>
<gene>
    <name evidence="1" type="ORF">ABVQ20_35345</name>
</gene>
<name>A0ABV2DQB3_9HYPH</name>
<accession>A0ABV2DQB3</accession>
<comment type="caution">
    <text evidence="1">The sequence shown here is derived from an EMBL/GenBank/DDBJ whole genome shotgun (WGS) entry which is preliminary data.</text>
</comment>
<evidence type="ECO:0000313" key="2">
    <source>
        <dbReference type="Proteomes" id="UP001548832"/>
    </source>
</evidence>
<dbReference type="RefSeq" id="WP_354464454.1">
    <property type="nucleotide sequence ID" value="NZ_JBEWSZ010000008.1"/>
</dbReference>
<protein>
    <submittedName>
        <fullName evidence="1">Uncharacterized protein</fullName>
    </submittedName>
</protein>
<sequence length="52" mass="5484">MLQTITTNNSLILVKCAPTAAPDCGPLAGGFCNKHQGHQIKQKVVGRSGECF</sequence>